<evidence type="ECO:0000256" key="5">
    <source>
        <dbReference type="ARBA" id="ARBA00022692"/>
    </source>
</evidence>
<organism evidence="9 10">
    <name type="scientific">Brevibacillus centrosporus</name>
    <dbReference type="NCBI Taxonomy" id="54910"/>
    <lineage>
        <taxon>Bacteria</taxon>
        <taxon>Bacillati</taxon>
        <taxon>Bacillota</taxon>
        <taxon>Bacilli</taxon>
        <taxon>Bacillales</taxon>
        <taxon>Paenibacillaceae</taxon>
        <taxon>Brevibacillus</taxon>
    </lineage>
</organism>
<keyword evidence="10" id="KW-1185">Reference proteome</keyword>
<dbReference type="NCBIfam" id="TIGR00912">
    <property type="entry name" value="2A0309"/>
    <property type="match status" value="1"/>
</dbReference>
<feature type="transmembrane region" description="Helical" evidence="8">
    <location>
        <begin position="219"/>
        <end position="241"/>
    </location>
</feature>
<evidence type="ECO:0000256" key="6">
    <source>
        <dbReference type="ARBA" id="ARBA00022989"/>
    </source>
</evidence>
<reference evidence="10" key="1">
    <citation type="submission" date="2016-10" db="EMBL/GenBank/DDBJ databases">
        <authorList>
            <person name="Varghese N."/>
            <person name="Submissions S."/>
        </authorList>
    </citation>
    <scope>NUCLEOTIDE SEQUENCE [LARGE SCALE GENOMIC DNA]</scope>
    <source>
        <strain evidence="10">OK042</strain>
    </source>
</reference>
<dbReference type="Proteomes" id="UP000198915">
    <property type="component" value="Unassembled WGS sequence"/>
</dbReference>
<dbReference type="Pfam" id="PF03845">
    <property type="entry name" value="Spore_permease"/>
    <property type="match status" value="1"/>
</dbReference>
<feature type="transmembrane region" description="Helical" evidence="8">
    <location>
        <begin position="39"/>
        <end position="60"/>
    </location>
</feature>
<feature type="transmembrane region" description="Helical" evidence="8">
    <location>
        <begin position="304"/>
        <end position="324"/>
    </location>
</feature>
<evidence type="ECO:0000256" key="3">
    <source>
        <dbReference type="ARBA" id="ARBA00022448"/>
    </source>
</evidence>
<comment type="similarity">
    <text evidence="2">Belongs to the amino acid-polyamine-organocation (APC) superfamily. Spore germination protein (SGP) (TC 2.A.3.9) family.</text>
</comment>
<feature type="transmembrane region" description="Helical" evidence="8">
    <location>
        <begin position="272"/>
        <end position="297"/>
    </location>
</feature>
<feature type="transmembrane region" description="Helical" evidence="8">
    <location>
        <begin position="188"/>
        <end position="207"/>
    </location>
</feature>
<feature type="transmembrane region" description="Helical" evidence="8">
    <location>
        <begin position="7"/>
        <end position="27"/>
    </location>
</feature>
<gene>
    <name evidence="9" type="ORF">SAMN05518846_101370</name>
</gene>
<protein>
    <submittedName>
        <fullName evidence="9">Spore germination protein KB</fullName>
    </submittedName>
</protein>
<dbReference type="AlphaFoldDB" id="A0A1I3LME3"/>
<dbReference type="InterPro" id="IPR004761">
    <property type="entry name" value="Spore_GerAB"/>
</dbReference>
<evidence type="ECO:0000256" key="2">
    <source>
        <dbReference type="ARBA" id="ARBA00007998"/>
    </source>
</evidence>
<dbReference type="PANTHER" id="PTHR34975">
    <property type="entry name" value="SPORE GERMINATION PROTEIN A2"/>
    <property type="match status" value="1"/>
</dbReference>
<feature type="transmembrane region" description="Helical" evidence="8">
    <location>
        <begin position="146"/>
        <end position="168"/>
    </location>
</feature>
<dbReference type="GO" id="GO:0009847">
    <property type="term" value="P:spore germination"/>
    <property type="evidence" value="ECO:0007669"/>
    <property type="project" value="InterPro"/>
</dbReference>
<feature type="transmembrane region" description="Helical" evidence="8">
    <location>
        <begin position="112"/>
        <end position="134"/>
    </location>
</feature>
<evidence type="ECO:0000256" key="4">
    <source>
        <dbReference type="ARBA" id="ARBA00022544"/>
    </source>
</evidence>
<dbReference type="Gene3D" id="1.20.1740.10">
    <property type="entry name" value="Amino acid/polyamine transporter I"/>
    <property type="match status" value="1"/>
</dbReference>
<keyword evidence="5 8" id="KW-0812">Transmembrane</keyword>
<evidence type="ECO:0000256" key="7">
    <source>
        <dbReference type="ARBA" id="ARBA00023136"/>
    </source>
</evidence>
<evidence type="ECO:0000256" key="8">
    <source>
        <dbReference type="SAM" id="Phobius"/>
    </source>
</evidence>
<name>A0A1I3LME3_9BACL</name>
<dbReference type="RefSeq" id="WP_092266249.1">
    <property type="nucleotide sequence ID" value="NZ_BJOE01000015.1"/>
</dbReference>
<feature type="transmembrane region" description="Helical" evidence="8">
    <location>
        <begin position="336"/>
        <end position="356"/>
    </location>
</feature>
<dbReference type="EMBL" id="FORT01000001">
    <property type="protein sequence ID" value="SFI85891.1"/>
    <property type="molecule type" value="Genomic_DNA"/>
</dbReference>
<evidence type="ECO:0000313" key="9">
    <source>
        <dbReference type="EMBL" id="SFI85891.1"/>
    </source>
</evidence>
<proteinExistence type="inferred from homology"/>
<sequence>MESKSITAWQMFLLVFSYTLGTAIFLRPGELIFTTKQDAWLVPLWCGLAGTVLAIFWLLLARKFHGQSIVQICLTVLGKKAGTLFGLLYAWYFIHLSSWVVRNLGDFMSATIMPRTPITAFHLLFLLVCTYAVIQGIRTIGRVSEFLTPLIFLTFSLVWITRGGDWNFERFLPVFELNLWKSIIENRQMLAFPFMETSAFLMIFPLVHDGKYVKPFLKGVVLSSLTLSLVTFLTIGILGVVRASHLTYPLFTIAKEIDFGNFIQHVEATTTMFWIFAIFVKLTVSFYCATLALCQLFHIQQRGVVAFPLIWLIAGIALSDHANVVEMMDWDHKYDFAYQLLYSLFIPLLLIAVSWVRRNHVRHGSEESV</sequence>
<dbReference type="GeneID" id="301129468"/>
<keyword evidence="3" id="KW-0813">Transport</keyword>
<keyword evidence="4" id="KW-0309">Germination</keyword>
<keyword evidence="6 8" id="KW-1133">Transmembrane helix</keyword>
<dbReference type="GO" id="GO:0016020">
    <property type="term" value="C:membrane"/>
    <property type="evidence" value="ECO:0007669"/>
    <property type="project" value="UniProtKB-SubCell"/>
</dbReference>
<accession>A0A1I3LME3</accession>
<evidence type="ECO:0000256" key="1">
    <source>
        <dbReference type="ARBA" id="ARBA00004141"/>
    </source>
</evidence>
<evidence type="ECO:0000313" key="10">
    <source>
        <dbReference type="Proteomes" id="UP000198915"/>
    </source>
</evidence>
<dbReference type="STRING" id="1884381.SAMN05518846_101370"/>
<comment type="subcellular location">
    <subcellularLocation>
        <location evidence="1">Membrane</location>
        <topology evidence="1">Multi-pass membrane protein</topology>
    </subcellularLocation>
</comment>
<dbReference type="PANTHER" id="PTHR34975:SF2">
    <property type="entry name" value="SPORE GERMINATION PROTEIN A2"/>
    <property type="match status" value="1"/>
</dbReference>
<keyword evidence="7 8" id="KW-0472">Membrane</keyword>